<accession>A0ABN2V6F5</accession>
<dbReference type="CDD" id="cd04859">
    <property type="entry name" value="Prim_Pol"/>
    <property type="match status" value="1"/>
</dbReference>
<organism evidence="3 4">
    <name type="scientific">Streptomyces cheonanensis</name>
    <dbReference type="NCBI Taxonomy" id="312720"/>
    <lineage>
        <taxon>Bacteria</taxon>
        <taxon>Bacillati</taxon>
        <taxon>Actinomycetota</taxon>
        <taxon>Actinomycetes</taxon>
        <taxon>Kitasatosporales</taxon>
        <taxon>Streptomycetaceae</taxon>
        <taxon>Streptomyces</taxon>
    </lineage>
</organism>
<evidence type="ECO:0000313" key="4">
    <source>
        <dbReference type="Proteomes" id="UP001403094"/>
    </source>
</evidence>
<evidence type="ECO:0000313" key="3">
    <source>
        <dbReference type="EMBL" id="GAA2053337.1"/>
    </source>
</evidence>
<feature type="compositionally biased region" description="Polar residues" evidence="1">
    <location>
        <begin position="332"/>
        <end position="348"/>
    </location>
</feature>
<dbReference type="EMBL" id="BAAANQ010000004">
    <property type="protein sequence ID" value="GAA2053337.1"/>
    <property type="molecule type" value="Genomic_DNA"/>
</dbReference>
<keyword evidence="4" id="KW-1185">Reference proteome</keyword>
<evidence type="ECO:0000256" key="1">
    <source>
        <dbReference type="SAM" id="MobiDB-lite"/>
    </source>
</evidence>
<comment type="caution">
    <text evidence="3">The sequence shown here is derived from an EMBL/GenBank/DDBJ whole genome shotgun (WGS) entry which is preliminary data.</text>
</comment>
<reference evidence="3 4" key="1">
    <citation type="journal article" date="2019" name="Int. J. Syst. Evol. Microbiol.">
        <title>The Global Catalogue of Microorganisms (GCM) 10K type strain sequencing project: providing services to taxonomists for standard genome sequencing and annotation.</title>
        <authorList>
            <consortium name="The Broad Institute Genomics Platform"/>
            <consortium name="The Broad Institute Genome Sequencing Center for Infectious Disease"/>
            <person name="Wu L."/>
            <person name="Ma J."/>
        </authorList>
    </citation>
    <scope>NUCLEOTIDE SEQUENCE [LARGE SCALE GENOMIC DNA]</scope>
    <source>
        <strain evidence="3 4">JCM 14549</strain>
    </source>
</reference>
<dbReference type="Pfam" id="PF09250">
    <property type="entry name" value="Prim-Pol"/>
    <property type="match status" value="1"/>
</dbReference>
<proteinExistence type="predicted"/>
<feature type="region of interest" description="Disordered" evidence="1">
    <location>
        <begin position="25"/>
        <end position="55"/>
    </location>
</feature>
<gene>
    <name evidence="3" type="ORF">GCM10009757_28140</name>
</gene>
<feature type="compositionally biased region" description="Basic and acidic residues" evidence="1">
    <location>
        <begin position="28"/>
        <end position="55"/>
    </location>
</feature>
<dbReference type="SUPFAM" id="SSF56747">
    <property type="entry name" value="Prim-pol domain"/>
    <property type="match status" value="1"/>
</dbReference>
<protein>
    <submittedName>
        <fullName evidence="3">Bifunctional DNA primase/polymerase</fullName>
    </submittedName>
</protein>
<feature type="compositionally biased region" description="Low complexity" evidence="1">
    <location>
        <begin position="305"/>
        <end position="317"/>
    </location>
</feature>
<dbReference type="InterPro" id="IPR015330">
    <property type="entry name" value="DNA_primase/pol_bifunc_N"/>
</dbReference>
<feature type="domain" description="DNA primase/polymerase bifunctional N-terminal" evidence="2">
    <location>
        <begin position="13"/>
        <end position="200"/>
    </location>
</feature>
<feature type="region of interest" description="Disordered" evidence="1">
    <location>
        <begin position="299"/>
        <end position="348"/>
    </location>
</feature>
<evidence type="ECO:0000259" key="2">
    <source>
        <dbReference type="SMART" id="SM00943"/>
    </source>
</evidence>
<sequence length="348" mass="36644">MTSDPRPALLRAALAAAECGWPVFPLRPGDKRPTGHRDADCPRTGRCTDAHQTPEQRATTDRALIERCWQHAPYNIGIATGPANLVVIDLDLPKDDTDTPPAEWAQPGVYDGADVLALLAERHGQPMPVNTRTVQTRRGGLHLYFTAPPGKTLRSSGGRIGWKVDVRAWGGYVVGPHSTVGGRPYTVLNPRLPAPLPAWLGDLIAPPAAPRPTARTVLERRVVHANAYTARALRGELEKVLSAGEGGRNRAVYMAAFSLARFVASGDLSEQAVAEALTDAGCATGLPAGECRTAIRSGLTRGSQRAAGRPAATTAGGASNGRRPKAALLGSDPQQPTIPVTTGSRSAA</sequence>
<name>A0ABN2V6F5_9ACTN</name>
<dbReference type="SMART" id="SM00943">
    <property type="entry name" value="Prim-Pol"/>
    <property type="match status" value="1"/>
</dbReference>
<dbReference type="Proteomes" id="UP001403094">
    <property type="component" value="Unassembled WGS sequence"/>
</dbReference>
<dbReference type="RefSeq" id="WP_176128385.1">
    <property type="nucleotide sequence ID" value="NZ_BAAANQ010000004.1"/>
</dbReference>